<feature type="compositionally biased region" description="Gly residues" evidence="1">
    <location>
        <begin position="598"/>
        <end position="608"/>
    </location>
</feature>
<feature type="compositionally biased region" description="Low complexity" evidence="1">
    <location>
        <begin position="919"/>
        <end position="928"/>
    </location>
</feature>
<feature type="region of interest" description="Disordered" evidence="1">
    <location>
        <begin position="293"/>
        <end position="328"/>
    </location>
</feature>
<proteinExistence type="predicted"/>
<evidence type="ECO:0000313" key="3">
    <source>
        <dbReference type="Proteomes" id="UP000006906"/>
    </source>
</evidence>
<protein>
    <submittedName>
        <fullName evidence="2">Uncharacterized protein</fullName>
    </submittedName>
</protein>
<feature type="region of interest" description="Disordered" evidence="1">
    <location>
        <begin position="521"/>
        <end position="545"/>
    </location>
</feature>
<sequence>MLPVAAAISATTSAPRPNANVFDVLGSLDATSQDTLLRTFPRATLRDVRISCSAGRAFVDRQVTALCLDYASVRSAAAAAGPNARSNDPQQQRSRESAPWGSGRGGGRGSARGRRGQGGKRGPRAGTNSWGPDDEDGDDDNDGGGGHGTGTHIDTPGTACAGEPSVQRPRQLPTLQHQLAAALPRWDRLTALTVVLRPGRSPELSGRAPDVTAALLQPLGCSWEPGLAGSSCSAAVLGAAAQVPAPAAVTAGAEAVPSPGSCRCGDGQANGAQRVLGSVERLAVWFEGTLRGPPDSAGAYGQGGRRGGRRGRGGERGHQPQPLPLPPPSLGPALVLAFPGLRCLDLSIRRWSDAAWVWTGASATPPPGRPGPGSAYSTHSNSNSSHSHSGPSGTTCPLVAALAGLPRLEELRVPSAAVLADVAGLTRLTALHVTARRGALGPGSAAALAGLPRLRRLVLAGEARRGTEQEQGQAEVEVEMEAGEAGGRAAWGAPGMAAGKAASAGAGAAAAAASLAGAWMPASGGSSAAGNRGGSGGGGGGGPEERLLRADVAALLPQELLRLLRSPPPALQQLHFTELTGMPPNSGLLIGPPMRRGGSSGGGGGGGNFLPSGTPAWPRSTAGSSGGGAGGRFGSGGGYGGSATVAGAAAWEVAAQAQADAARGPNAAARLSSTGVGLALGFGARASSLAAGPGSGNVAVLPWADAAAASAAAAAAEQCEAAAVPRVVTVAYAEGRTWMGPLGFLAAAAMALAEGLREQCGQQCGVAAAEAAGPQPQQQGSAATPDAAAAVENFVVRDLWVMPGRRGMPLSDDVRAAHRLMAELRRRYGCVMTLRHVTASFGIELDDTTYLLEEVGARLGAPAAVSLTDLDLYDLEAAPPALTYQLQQQLEARQAAAAAAAVAQLGLPTSSGGGGAAGARGPATGAAAPRRRRHSDGALGPVSHAAVSRAAALVHYLRTVFGRGAGNHHSPPAAPRLGVPHHHLQALPANPQHHHPYHHQDGAASPASTASGGGGGGGFSYDMSGPPPLPPPDQQLSLLALNGCTGLGVDVAAQLAAVLPGLRRLSVGFSLPPQDGAVLGHLCELLAVTTVGRGGAGAGEPPLVVGVCPRPTGRSGRRGGGSQAERQELLAEMNSRLEGMGAGGRVRVAWAMEDEAAEQLSEEQAKAAEGRAGCKSAEEGGEREGEGERHNGNGGSFDGCGASEDDGDEEAGGGERGEAGPPVSRWWAW</sequence>
<feature type="region of interest" description="Disordered" evidence="1">
    <location>
        <begin position="363"/>
        <end position="393"/>
    </location>
</feature>
<organism evidence="2 3">
    <name type="scientific">Chlamydomonas reinhardtii</name>
    <name type="common">Chlamydomonas smithii</name>
    <dbReference type="NCBI Taxonomy" id="3055"/>
    <lineage>
        <taxon>Eukaryota</taxon>
        <taxon>Viridiplantae</taxon>
        <taxon>Chlorophyta</taxon>
        <taxon>core chlorophytes</taxon>
        <taxon>Chlorophyceae</taxon>
        <taxon>CS clade</taxon>
        <taxon>Chlamydomonadales</taxon>
        <taxon>Chlamydomonadaceae</taxon>
        <taxon>Chlamydomonas</taxon>
    </lineage>
</organism>
<reference evidence="2 3" key="1">
    <citation type="journal article" date="2007" name="Science">
        <title>The Chlamydomonas genome reveals the evolution of key animal and plant functions.</title>
        <authorList>
            <person name="Merchant S.S."/>
            <person name="Prochnik S.E."/>
            <person name="Vallon O."/>
            <person name="Harris E.H."/>
            <person name="Karpowicz S.J."/>
            <person name="Witman G.B."/>
            <person name="Terry A."/>
            <person name="Salamov A."/>
            <person name="Fritz-Laylin L.K."/>
            <person name="Marechal-Drouard L."/>
            <person name="Marshall W.F."/>
            <person name="Qu L.H."/>
            <person name="Nelson D.R."/>
            <person name="Sanderfoot A.A."/>
            <person name="Spalding M.H."/>
            <person name="Kapitonov V.V."/>
            <person name="Ren Q."/>
            <person name="Ferris P."/>
            <person name="Lindquist E."/>
            <person name="Shapiro H."/>
            <person name="Lucas S.M."/>
            <person name="Grimwood J."/>
            <person name="Schmutz J."/>
            <person name="Cardol P."/>
            <person name="Cerutti H."/>
            <person name="Chanfreau G."/>
            <person name="Chen C.L."/>
            <person name="Cognat V."/>
            <person name="Croft M.T."/>
            <person name="Dent R."/>
            <person name="Dutcher S."/>
            <person name="Fernandez E."/>
            <person name="Fukuzawa H."/>
            <person name="Gonzalez-Ballester D."/>
            <person name="Gonzalez-Halphen D."/>
            <person name="Hallmann A."/>
            <person name="Hanikenne M."/>
            <person name="Hippler M."/>
            <person name="Inwood W."/>
            <person name="Jabbari K."/>
            <person name="Kalanon M."/>
            <person name="Kuras R."/>
            <person name="Lefebvre P.A."/>
            <person name="Lemaire S.D."/>
            <person name="Lobanov A.V."/>
            <person name="Lohr M."/>
            <person name="Manuell A."/>
            <person name="Meier I."/>
            <person name="Mets L."/>
            <person name="Mittag M."/>
            <person name="Mittelmeier T."/>
            <person name="Moroney J.V."/>
            <person name="Moseley J."/>
            <person name="Napoli C."/>
            <person name="Nedelcu A.M."/>
            <person name="Niyogi K."/>
            <person name="Novoselov S.V."/>
            <person name="Paulsen I.T."/>
            <person name="Pazour G."/>
            <person name="Purton S."/>
            <person name="Ral J.P."/>
            <person name="Riano-Pachon D.M."/>
            <person name="Riekhof W."/>
            <person name="Rymarquis L."/>
            <person name="Schroda M."/>
            <person name="Stern D."/>
            <person name="Umen J."/>
            <person name="Willows R."/>
            <person name="Wilson N."/>
            <person name="Zimmer S.L."/>
            <person name="Allmer J."/>
            <person name="Balk J."/>
            <person name="Bisova K."/>
            <person name="Chen C.J."/>
            <person name="Elias M."/>
            <person name="Gendler K."/>
            <person name="Hauser C."/>
            <person name="Lamb M.R."/>
            <person name="Ledford H."/>
            <person name="Long J.C."/>
            <person name="Minagawa J."/>
            <person name="Page M.D."/>
            <person name="Pan J."/>
            <person name="Pootakham W."/>
            <person name="Roje S."/>
            <person name="Rose A."/>
            <person name="Stahlberg E."/>
            <person name="Terauchi A.M."/>
            <person name="Yang P."/>
            <person name="Ball S."/>
            <person name="Bowler C."/>
            <person name="Dieckmann C.L."/>
            <person name="Gladyshev V.N."/>
            <person name="Green P."/>
            <person name="Jorgensen R."/>
            <person name="Mayfield S."/>
            <person name="Mueller-Roeber B."/>
            <person name="Rajamani S."/>
            <person name="Sayre R.T."/>
            <person name="Brokstein P."/>
            <person name="Dubchak I."/>
            <person name="Goodstein D."/>
            <person name="Hornick L."/>
            <person name="Huang Y.W."/>
            <person name="Jhaveri J."/>
            <person name="Luo Y."/>
            <person name="Martinez D."/>
            <person name="Ngau W.C."/>
            <person name="Otillar B."/>
            <person name="Poliakov A."/>
            <person name="Porter A."/>
            <person name="Szajkowski L."/>
            <person name="Werner G."/>
            <person name="Zhou K."/>
            <person name="Grigoriev I.V."/>
            <person name="Rokhsar D.S."/>
            <person name="Grossman A.R."/>
        </authorList>
    </citation>
    <scope>NUCLEOTIDE SEQUENCE [LARGE SCALE GENOMIC DNA]</scope>
    <source>
        <strain evidence="3">CC-503</strain>
    </source>
</reference>
<feature type="region of interest" description="Disordered" evidence="1">
    <location>
        <begin position="986"/>
        <end position="1036"/>
    </location>
</feature>
<feature type="region of interest" description="Disordered" evidence="1">
    <location>
        <begin position="79"/>
        <end position="166"/>
    </location>
</feature>
<dbReference type="OrthoDB" id="549693at2759"/>
<accession>A0A2K3DPL1</accession>
<name>A0A2K3DPL1_CHLRE</name>
<dbReference type="Gramene" id="PNW82473">
    <property type="protein sequence ID" value="PNW82473"/>
    <property type="gene ID" value="CHLRE_06g280385v5"/>
</dbReference>
<feature type="region of interest" description="Disordered" evidence="1">
    <location>
        <begin position="582"/>
        <end position="629"/>
    </location>
</feature>
<dbReference type="InParanoid" id="A0A2K3DPL1"/>
<dbReference type="AlphaFoldDB" id="A0A2K3DPL1"/>
<feature type="compositionally biased region" description="Basic residues" evidence="1">
    <location>
        <begin position="111"/>
        <end position="123"/>
    </location>
</feature>
<evidence type="ECO:0000313" key="2">
    <source>
        <dbReference type="EMBL" id="PNW82473.1"/>
    </source>
</evidence>
<feature type="compositionally biased region" description="Low complexity" evidence="1">
    <location>
        <begin position="521"/>
        <end position="530"/>
    </location>
</feature>
<keyword evidence="3" id="KW-1185">Reference proteome</keyword>
<feature type="compositionally biased region" description="Basic and acidic residues" evidence="1">
    <location>
        <begin position="1176"/>
        <end position="1191"/>
    </location>
</feature>
<dbReference type="KEGG" id="cre:CHLRE_06g280385v5"/>
<dbReference type="EMBL" id="CM008967">
    <property type="protein sequence ID" value="PNW82473.1"/>
    <property type="molecule type" value="Genomic_DNA"/>
</dbReference>
<feature type="compositionally biased region" description="Gly residues" evidence="1">
    <location>
        <begin position="531"/>
        <end position="542"/>
    </location>
</feature>
<feature type="compositionally biased region" description="Acidic residues" evidence="1">
    <location>
        <begin position="132"/>
        <end position="142"/>
    </location>
</feature>
<feature type="region of interest" description="Disordered" evidence="1">
    <location>
        <begin position="910"/>
        <end position="942"/>
    </location>
</feature>
<feature type="compositionally biased region" description="Low complexity" evidence="1">
    <location>
        <begin position="373"/>
        <end position="393"/>
    </location>
</feature>
<feature type="compositionally biased region" description="Acidic residues" evidence="1">
    <location>
        <begin position="1203"/>
        <end position="1212"/>
    </location>
</feature>
<dbReference type="RefSeq" id="XP_042923954.1">
    <property type="nucleotide sequence ID" value="XM_043063248.1"/>
</dbReference>
<evidence type="ECO:0000256" key="1">
    <source>
        <dbReference type="SAM" id="MobiDB-lite"/>
    </source>
</evidence>
<gene>
    <name evidence="2" type="ORF">CHLRE_06g280385v5</name>
</gene>
<feature type="region of interest" description="Disordered" evidence="1">
    <location>
        <begin position="1103"/>
        <end position="1125"/>
    </location>
</feature>
<feature type="region of interest" description="Disordered" evidence="1">
    <location>
        <begin position="1157"/>
        <end position="1229"/>
    </location>
</feature>
<dbReference type="GeneID" id="66053755"/>
<dbReference type="Proteomes" id="UP000006906">
    <property type="component" value="Chromosome 6"/>
</dbReference>